<dbReference type="PROSITE" id="PS50090">
    <property type="entry name" value="MYB_LIKE"/>
    <property type="match status" value="3"/>
</dbReference>
<dbReference type="Pfam" id="PF13921">
    <property type="entry name" value="Myb_DNA-bind_6"/>
    <property type="match status" value="1"/>
</dbReference>
<feature type="domain" description="HTH myb-type" evidence="6">
    <location>
        <begin position="138"/>
        <end position="192"/>
    </location>
</feature>
<feature type="domain" description="HTH myb-type" evidence="6">
    <location>
        <begin position="91"/>
        <end position="137"/>
    </location>
</feature>
<dbReference type="InterPro" id="IPR017930">
    <property type="entry name" value="Myb_dom"/>
</dbReference>
<dbReference type="InterPro" id="IPR001005">
    <property type="entry name" value="SANT/Myb"/>
</dbReference>
<dbReference type="GO" id="GO:0001006">
    <property type="term" value="F:RNA polymerase III type 3 promoter sequence-specific DNA binding"/>
    <property type="evidence" value="ECO:0007669"/>
    <property type="project" value="TreeGrafter"/>
</dbReference>
<dbReference type="CDD" id="cd00167">
    <property type="entry name" value="SANT"/>
    <property type="match status" value="3"/>
</dbReference>
<dbReference type="GO" id="GO:0042795">
    <property type="term" value="P:snRNA transcription by RNA polymerase II"/>
    <property type="evidence" value="ECO:0007669"/>
    <property type="project" value="TreeGrafter"/>
</dbReference>
<accession>A0AAV1UQ46</accession>
<dbReference type="Gene3D" id="1.10.10.60">
    <property type="entry name" value="Homeodomain-like"/>
    <property type="match status" value="3"/>
</dbReference>
<comment type="caution">
    <text evidence="7">The sequence shown here is derived from an EMBL/GenBank/DDBJ whole genome shotgun (WGS) entry which is preliminary data.</text>
</comment>
<name>A0AAV1UQ46_9STRA</name>
<evidence type="ECO:0000313" key="7">
    <source>
        <dbReference type="EMBL" id="CAK7936726.1"/>
    </source>
</evidence>
<dbReference type="GO" id="GO:0019185">
    <property type="term" value="C:snRNA-activating protein complex"/>
    <property type="evidence" value="ECO:0007669"/>
    <property type="project" value="TreeGrafter"/>
</dbReference>
<gene>
    <name evidence="7" type="ORF">PM001_LOCUS21876</name>
</gene>
<reference evidence="7" key="1">
    <citation type="submission" date="2024-01" db="EMBL/GenBank/DDBJ databases">
        <authorList>
            <person name="Webb A."/>
        </authorList>
    </citation>
    <scope>NUCLEOTIDE SEQUENCE</scope>
    <source>
        <strain evidence="7">Pm1</strain>
    </source>
</reference>
<evidence type="ECO:0000256" key="3">
    <source>
        <dbReference type="ARBA" id="ARBA00023163"/>
    </source>
</evidence>
<dbReference type="SUPFAM" id="SSF46689">
    <property type="entry name" value="Homeodomain-like"/>
    <property type="match status" value="2"/>
</dbReference>
<feature type="domain" description="Myb-like" evidence="5">
    <location>
        <begin position="138"/>
        <end position="188"/>
    </location>
</feature>
<dbReference type="PROSITE" id="PS51294">
    <property type="entry name" value="HTH_MYB"/>
    <property type="match status" value="3"/>
</dbReference>
<dbReference type="GO" id="GO:0042796">
    <property type="term" value="P:snRNA transcription by RNA polymerase III"/>
    <property type="evidence" value="ECO:0007669"/>
    <property type="project" value="TreeGrafter"/>
</dbReference>
<feature type="domain" description="Myb-like" evidence="5">
    <location>
        <begin position="41"/>
        <end position="86"/>
    </location>
</feature>
<keyword evidence="2" id="KW-0238">DNA-binding</keyword>
<evidence type="ECO:0000256" key="4">
    <source>
        <dbReference type="ARBA" id="ARBA00023242"/>
    </source>
</evidence>
<proteinExistence type="predicted"/>
<evidence type="ECO:0000259" key="5">
    <source>
        <dbReference type="PROSITE" id="PS50090"/>
    </source>
</evidence>
<dbReference type="InterPro" id="IPR009057">
    <property type="entry name" value="Homeodomain-like_sf"/>
</dbReference>
<dbReference type="AlphaFoldDB" id="A0AAV1UQ46"/>
<dbReference type="Proteomes" id="UP001162060">
    <property type="component" value="Unassembled WGS sequence"/>
</dbReference>
<dbReference type="PANTHER" id="PTHR46621">
    <property type="entry name" value="SNRNA-ACTIVATING PROTEIN COMPLEX SUBUNIT 4"/>
    <property type="match status" value="1"/>
</dbReference>
<dbReference type="InterPro" id="IPR051575">
    <property type="entry name" value="Myb-like_DNA-bd"/>
</dbReference>
<evidence type="ECO:0000256" key="2">
    <source>
        <dbReference type="ARBA" id="ARBA00023125"/>
    </source>
</evidence>
<feature type="domain" description="Myb-like" evidence="5">
    <location>
        <begin position="87"/>
        <end position="137"/>
    </location>
</feature>
<keyword evidence="3" id="KW-0804">Transcription</keyword>
<dbReference type="Pfam" id="PF00249">
    <property type="entry name" value="Myb_DNA-binding"/>
    <property type="match status" value="1"/>
</dbReference>
<evidence type="ECO:0000313" key="8">
    <source>
        <dbReference type="Proteomes" id="UP001162060"/>
    </source>
</evidence>
<organism evidence="7 8">
    <name type="scientific">Peronospora matthiolae</name>
    <dbReference type="NCBI Taxonomy" id="2874970"/>
    <lineage>
        <taxon>Eukaryota</taxon>
        <taxon>Sar</taxon>
        <taxon>Stramenopiles</taxon>
        <taxon>Oomycota</taxon>
        <taxon>Peronosporomycetes</taxon>
        <taxon>Peronosporales</taxon>
        <taxon>Peronosporaceae</taxon>
        <taxon>Peronospora</taxon>
    </lineage>
</organism>
<dbReference type="EMBL" id="CAKLBY020000225">
    <property type="protein sequence ID" value="CAK7936726.1"/>
    <property type="molecule type" value="Genomic_DNA"/>
</dbReference>
<feature type="domain" description="HTH myb-type" evidence="6">
    <location>
        <begin position="42"/>
        <end position="90"/>
    </location>
</feature>
<evidence type="ECO:0000259" key="6">
    <source>
        <dbReference type="PROSITE" id="PS51294"/>
    </source>
</evidence>
<dbReference type="PANTHER" id="PTHR46621:SF1">
    <property type="entry name" value="SNRNA-ACTIVATING PROTEIN COMPLEX SUBUNIT 4"/>
    <property type="match status" value="1"/>
</dbReference>
<sequence length="511" mass="56315">MSDSLKFECTVKRERDAVSTQLDAHVAGEAQKKKSGGGVSNRWTLEQDEALKKAVAELGHRNWMVVAERVPGRDNAQCLQRWNKVLKPGLVKGPWSVEEDAILMEMMLKGYDNWRQVSNNIPGRTAKQCRERWRNRLDPSINKSPFTEEEDEAIQQAYAKYGNRWTQIAELLPGRTEDAIKLRWKVLNPNQKTYTKLGRPRLLNTEDAPSVSTSPRKLDVSYARRAISGSIYPPVPIATTVPGLTQINLEPMLNPLEDKSEERMSEEDVMILNEFLRGHSNSSLESSSFKSLLSATSLRSCGDDIDSAVLKLTAAHSLSGLGTEELMASKFQQNAHEQASSRILNKMLSLGDTKSESLRSITADVEPDDSWINGGLTRCLSNLSVNREDGGDEEVCARNQKLSSLDSFEQQLASLNDTGSLLSSSLNLDDGDKTHGALADATDAFVNGLCTEAAPASQHSFQLIPDDEIPVHGLSDGAAASTDTTRTVTAQDFYSSAVPHDQLLSAHRFEI</sequence>
<keyword evidence="4" id="KW-0539">Nucleus</keyword>
<evidence type="ECO:0000256" key="1">
    <source>
        <dbReference type="ARBA" id="ARBA00023015"/>
    </source>
</evidence>
<dbReference type="SMART" id="SM00717">
    <property type="entry name" value="SANT"/>
    <property type="match status" value="3"/>
</dbReference>
<dbReference type="GO" id="GO:0000978">
    <property type="term" value="F:RNA polymerase II cis-regulatory region sequence-specific DNA binding"/>
    <property type="evidence" value="ECO:0007669"/>
    <property type="project" value="TreeGrafter"/>
</dbReference>
<protein>
    <submittedName>
        <fullName evidence="7">Uncharacterized protein</fullName>
    </submittedName>
</protein>
<keyword evidence="1" id="KW-0805">Transcription regulation</keyword>